<dbReference type="InParanoid" id="A0A0C3AJY8"/>
<dbReference type="Proteomes" id="UP000054166">
    <property type="component" value="Unassembled WGS sequence"/>
</dbReference>
<name>A0A0C3AJY8_PILCF</name>
<keyword evidence="5" id="KW-1185">Reference proteome</keyword>
<dbReference type="AlphaFoldDB" id="A0A0C3AJY8"/>
<dbReference type="EMBL" id="KN833065">
    <property type="protein sequence ID" value="KIM74153.1"/>
    <property type="molecule type" value="Genomic_DNA"/>
</dbReference>
<sequence>MAFEQARAEGLCLRYPENLGIHSSITYENAVTMLTKALAVSPQVPYTWGWIDRPSEGQVYLVFIPPQSGFPNDGIRYQEVDNRYSIPAGSSTRELEIIESKYGFIPSSPATGYSSPDSTAWRVRRRFRLTKGGHPQLVLVHYGRGVAAPIISSLATQPVRPYPLRQVNEPALYVMGDKMGQKVYPGGHPLGAGGGMGGGGGGMGGGMGGMGSGMGSGMGGMGMGMNTGPGGMNPGAMGGVGPASGLGMQNMLAQQNREMEALERRAGRGVGVVPPIGGGVPPVVGGSGGGMGGGAGVGVGGARPHGSIGGGMGAMGAGAMGQQQQQRQVGPRVDDDDSADESEQISTRSLALTRYKRNHELMNEVFMFAAFGGPAARAAAGMKKQKKRKQKKEGDMEEEGEGEWEEKLATPFSIFDKNEMEAKMKILNVEIAELEASAAERREAALRREAAARLEAEEALNVADTGADTSVGLEAADILMEGITV</sequence>
<feature type="domain" description="SWI/SNF and RSC complexes subunit Ssr4 N-terminal" evidence="3">
    <location>
        <begin position="23"/>
        <end position="135"/>
    </location>
</feature>
<dbReference type="GO" id="GO:0006338">
    <property type="term" value="P:chromatin remodeling"/>
    <property type="evidence" value="ECO:0007669"/>
    <property type="project" value="InterPro"/>
</dbReference>
<organism evidence="4 5">
    <name type="scientific">Piloderma croceum (strain F 1598)</name>
    <dbReference type="NCBI Taxonomy" id="765440"/>
    <lineage>
        <taxon>Eukaryota</taxon>
        <taxon>Fungi</taxon>
        <taxon>Dikarya</taxon>
        <taxon>Basidiomycota</taxon>
        <taxon>Agaricomycotina</taxon>
        <taxon>Agaricomycetes</taxon>
        <taxon>Agaricomycetidae</taxon>
        <taxon>Atheliales</taxon>
        <taxon>Atheliaceae</taxon>
        <taxon>Piloderma</taxon>
    </lineage>
</organism>
<feature type="compositionally biased region" description="Acidic residues" evidence="2">
    <location>
        <begin position="334"/>
        <end position="343"/>
    </location>
</feature>
<evidence type="ECO:0000313" key="4">
    <source>
        <dbReference type="EMBL" id="KIM74153.1"/>
    </source>
</evidence>
<feature type="coiled-coil region" evidence="1">
    <location>
        <begin position="417"/>
        <end position="449"/>
    </location>
</feature>
<feature type="region of interest" description="Disordered" evidence="2">
    <location>
        <begin position="315"/>
        <end position="346"/>
    </location>
</feature>
<dbReference type="HOGENOM" id="CLU_044238_0_0_1"/>
<feature type="compositionally biased region" description="Acidic residues" evidence="2">
    <location>
        <begin position="395"/>
        <end position="404"/>
    </location>
</feature>
<protein>
    <recommendedName>
        <fullName evidence="3">SWI/SNF and RSC complexes subunit Ssr4 N-terminal domain-containing protein</fullName>
    </recommendedName>
</protein>
<dbReference type="InterPro" id="IPR013859">
    <property type="entry name" value="Ssr4_N"/>
</dbReference>
<evidence type="ECO:0000313" key="5">
    <source>
        <dbReference type="Proteomes" id="UP000054166"/>
    </source>
</evidence>
<gene>
    <name evidence="4" type="ORF">PILCRDRAFT_828437</name>
</gene>
<evidence type="ECO:0000256" key="2">
    <source>
        <dbReference type="SAM" id="MobiDB-lite"/>
    </source>
</evidence>
<reference evidence="5" key="2">
    <citation type="submission" date="2015-01" db="EMBL/GenBank/DDBJ databases">
        <title>Evolutionary Origins and Diversification of the Mycorrhizal Mutualists.</title>
        <authorList>
            <consortium name="DOE Joint Genome Institute"/>
            <consortium name="Mycorrhizal Genomics Consortium"/>
            <person name="Kohler A."/>
            <person name="Kuo A."/>
            <person name="Nagy L.G."/>
            <person name="Floudas D."/>
            <person name="Copeland A."/>
            <person name="Barry K.W."/>
            <person name="Cichocki N."/>
            <person name="Veneault-Fourrey C."/>
            <person name="LaButti K."/>
            <person name="Lindquist E.A."/>
            <person name="Lipzen A."/>
            <person name="Lundell T."/>
            <person name="Morin E."/>
            <person name="Murat C."/>
            <person name="Riley R."/>
            <person name="Ohm R."/>
            <person name="Sun H."/>
            <person name="Tunlid A."/>
            <person name="Henrissat B."/>
            <person name="Grigoriev I.V."/>
            <person name="Hibbett D.S."/>
            <person name="Martin F."/>
        </authorList>
    </citation>
    <scope>NUCLEOTIDE SEQUENCE [LARGE SCALE GENOMIC DNA]</scope>
    <source>
        <strain evidence="5">F 1598</strain>
    </source>
</reference>
<keyword evidence="1" id="KW-0175">Coiled coil</keyword>
<accession>A0A0C3AJY8</accession>
<dbReference type="OrthoDB" id="5321006at2759"/>
<reference evidence="4 5" key="1">
    <citation type="submission" date="2014-04" db="EMBL/GenBank/DDBJ databases">
        <authorList>
            <consortium name="DOE Joint Genome Institute"/>
            <person name="Kuo A."/>
            <person name="Tarkka M."/>
            <person name="Buscot F."/>
            <person name="Kohler A."/>
            <person name="Nagy L.G."/>
            <person name="Floudas D."/>
            <person name="Copeland A."/>
            <person name="Barry K.W."/>
            <person name="Cichocki N."/>
            <person name="Veneault-Fourrey C."/>
            <person name="LaButti K."/>
            <person name="Lindquist E.A."/>
            <person name="Lipzen A."/>
            <person name="Lundell T."/>
            <person name="Morin E."/>
            <person name="Murat C."/>
            <person name="Sun H."/>
            <person name="Tunlid A."/>
            <person name="Henrissat B."/>
            <person name="Grigoriev I.V."/>
            <person name="Hibbett D.S."/>
            <person name="Martin F."/>
            <person name="Nordberg H.P."/>
            <person name="Cantor M.N."/>
            <person name="Hua S.X."/>
        </authorList>
    </citation>
    <scope>NUCLEOTIDE SEQUENCE [LARGE SCALE GENOMIC DNA]</scope>
    <source>
        <strain evidence="4 5">F 1598</strain>
    </source>
</reference>
<evidence type="ECO:0000256" key="1">
    <source>
        <dbReference type="SAM" id="Coils"/>
    </source>
</evidence>
<proteinExistence type="predicted"/>
<evidence type="ECO:0000259" key="3">
    <source>
        <dbReference type="Pfam" id="PF08549"/>
    </source>
</evidence>
<dbReference type="Pfam" id="PF08549">
    <property type="entry name" value="SWI-SNF_Ssr4_N"/>
    <property type="match status" value="1"/>
</dbReference>
<feature type="region of interest" description="Disordered" evidence="2">
    <location>
        <begin position="381"/>
        <end position="405"/>
    </location>
</feature>